<keyword evidence="6" id="KW-1185">Reference proteome</keyword>
<dbReference type="CDD" id="cd06296">
    <property type="entry name" value="PBP1_CatR-like"/>
    <property type="match status" value="1"/>
</dbReference>
<dbReference type="Pfam" id="PF00356">
    <property type="entry name" value="LacI"/>
    <property type="match status" value="1"/>
</dbReference>
<dbReference type="EMBL" id="VJZC01000002">
    <property type="protein sequence ID" value="MPY55783.1"/>
    <property type="molecule type" value="Genomic_DNA"/>
</dbReference>
<dbReference type="Gene3D" id="1.10.260.40">
    <property type="entry name" value="lambda repressor-like DNA-binding domains"/>
    <property type="match status" value="1"/>
</dbReference>
<dbReference type="Proteomes" id="UP000400924">
    <property type="component" value="Unassembled WGS sequence"/>
</dbReference>
<dbReference type="PANTHER" id="PTHR30146">
    <property type="entry name" value="LACI-RELATED TRANSCRIPTIONAL REPRESSOR"/>
    <property type="match status" value="1"/>
</dbReference>
<dbReference type="InterPro" id="IPR046335">
    <property type="entry name" value="LacI/GalR-like_sensor"/>
</dbReference>
<evidence type="ECO:0000256" key="2">
    <source>
        <dbReference type="ARBA" id="ARBA00023125"/>
    </source>
</evidence>
<dbReference type="SMART" id="SM00354">
    <property type="entry name" value="HTH_LACI"/>
    <property type="match status" value="1"/>
</dbReference>
<organism evidence="5 6">
    <name type="scientific">Streptomyces spongiae</name>
    <dbReference type="NCBI Taxonomy" id="565072"/>
    <lineage>
        <taxon>Bacteria</taxon>
        <taxon>Bacillati</taxon>
        <taxon>Actinomycetota</taxon>
        <taxon>Actinomycetes</taxon>
        <taxon>Kitasatosporales</taxon>
        <taxon>Streptomycetaceae</taxon>
        <taxon>Streptomyces</taxon>
    </lineage>
</organism>
<name>A0A5N8X8G9_9ACTN</name>
<protein>
    <submittedName>
        <fullName evidence="5">LacI family transcriptional regulator</fullName>
    </submittedName>
</protein>
<dbReference type="InterPro" id="IPR010982">
    <property type="entry name" value="Lambda_DNA-bd_dom_sf"/>
</dbReference>
<dbReference type="OrthoDB" id="3227375at2"/>
<proteinExistence type="predicted"/>
<evidence type="ECO:0000313" key="6">
    <source>
        <dbReference type="Proteomes" id="UP000400924"/>
    </source>
</evidence>
<gene>
    <name evidence="5" type="ORF">FNH08_00830</name>
</gene>
<keyword evidence="1" id="KW-0805">Transcription regulation</keyword>
<keyword evidence="2" id="KW-0238">DNA-binding</keyword>
<evidence type="ECO:0000313" key="5">
    <source>
        <dbReference type="EMBL" id="MPY55783.1"/>
    </source>
</evidence>
<dbReference type="GO" id="GO:0000976">
    <property type="term" value="F:transcription cis-regulatory region binding"/>
    <property type="evidence" value="ECO:0007669"/>
    <property type="project" value="TreeGrafter"/>
</dbReference>
<dbReference type="SUPFAM" id="SSF47413">
    <property type="entry name" value="lambda repressor-like DNA-binding domains"/>
    <property type="match status" value="1"/>
</dbReference>
<evidence type="ECO:0000259" key="4">
    <source>
        <dbReference type="PROSITE" id="PS50932"/>
    </source>
</evidence>
<evidence type="ECO:0000256" key="3">
    <source>
        <dbReference type="ARBA" id="ARBA00023163"/>
    </source>
</evidence>
<dbReference type="Gene3D" id="3.40.50.2300">
    <property type="match status" value="2"/>
</dbReference>
<reference evidence="5 6" key="1">
    <citation type="submission" date="2019-07" db="EMBL/GenBank/DDBJ databases">
        <title>New species of Amycolatopsis and Streptomyces.</title>
        <authorList>
            <person name="Duangmal K."/>
            <person name="Teo W.F.A."/>
            <person name="Lipun K."/>
        </authorList>
    </citation>
    <scope>NUCLEOTIDE SEQUENCE [LARGE SCALE GENOMIC DNA]</scope>
    <source>
        <strain evidence="5 6">NBRC 106415</strain>
    </source>
</reference>
<sequence length="353" mass="38321">MPELGFCSREYVVAKRKTLAAIAGEAGVSMPTVSKVLHGRSDVSEDTRDRVRRLLRQYGYPQPGRGHRPPGGGQIEFVINELDNPWAAELIRGAEAALRPEGVGLVVSAVHKDQEQAERWGRALRERGSMGAILVLSELSAAREADLRDHGIPFVIVQPSTDASADAPSVGSTNWHGAYAATHHLADLGHRRIAALMGPAHRHSPRTRLHGYRAALEDAGLPFDPDLVRHGTYARGPARSLMHELLDLAQPPTAVFAGNDLQALGVYRALRERKLSVPDDVSVVGFDDLPFTQWISPELTTVRQPLDEMAAVAARLVVRLARGEQPESVNLELPTTLVVRESTGPAPVAPLSR</sequence>
<dbReference type="InterPro" id="IPR000843">
    <property type="entry name" value="HTH_LacI"/>
</dbReference>
<dbReference type="Pfam" id="PF13377">
    <property type="entry name" value="Peripla_BP_3"/>
    <property type="match status" value="1"/>
</dbReference>
<comment type="caution">
    <text evidence="5">The sequence shown here is derived from an EMBL/GenBank/DDBJ whole genome shotgun (WGS) entry which is preliminary data.</text>
</comment>
<accession>A0A5N8X8G9</accession>
<dbReference type="GO" id="GO:0003700">
    <property type="term" value="F:DNA-binding transcription factor activity"/>
    <property type="evidence" value="ECO:0007669"/>
    <property type="project" value="TreeGrafter"/>
</dbReference>
<dbReference type="PANTHER" id="PTHR30146:SF153">
    <property type="entry name" value="LACTOSE OPERON REPRESSOR"/>
    <property type="match status" value="1"/>
</dbReference>
<dbReference type="InterPro" id="IPR028082">
    <property type="entry name" value="Peripla_BP_I"/>
</dbReference>
<dbReference type="SUPFAM" id="SSF53822">
    <property type="entry name" value="Periplasmic binding protein-like I"/>
    <property type="match status" value="1"/>
</dbReference>
<evidence type="ECO:0000256" key="1">
    <source>
        <dbReference type="ARBA" id="ARBA00023015"/>
    </source>
</evidence>
<dbReference type="CDD" id="cd01392">
    <property type="entry name" value="HTH_LacI"/>
    <property type="match status" value="1"/>
</dbReference>
<feature type="domain" description="HTH lacI-type" evidence="4">
    <location>
        <begin position="17"/>
        <end position="60"/>
    </location>
</feature>
<dbReference type="AlphaFoldDB" id="A0A5N8X8G9"/>
<dbReference type="PROSITE" id="PS50932">
    <property type="entry name" value="HTH_LACI_2"/>
    <property type="match status" value="1"/>
</dbReference>
<keyword evidence="3" id="KW-0804">Transcription</keyword>